<dbReference type="RefSeq" id="WP_137262929.1">
    <property type="nucleotide sequence ID" value="NZ_SZQL01000014.1"/>
</dbReference>
<dbReference type="EMBL" id="SZQL01000014">
    <property type="protein sequence ID" value="TKK66656.1"/>
    <property type="molecule type" value="Genomic_DNA"/>
</dbReference>
<evidence type="ECO:0000256" key="1">
    <source>
        <dbReference type="ARBA" id="ARBA00004496"/>
    </source>
</evidence>
<dbReference type="GO" id="GO:0003727">
    <property type="term" value="F:single-stranded RNA binding"/>
    <property type="evidence" value="ECO:0007669"/>
    <property type="project" value="TreeGrafter"/>
</dbReference>
<dbReference type="OrthoDB" id="9131762at2"/>
<evidence type="ECO:0000313" key="5">
    <source>
        <dbReference type="Proteomes" id="UP000305848"/>
    </source>
</evidence>
<protein>
    <recommendedName>
        <fullName evidence="6">Nucleoid-associated protein</fullName>
    </recommendedName>
</protein>
<dbReference type="Proteomes" id="UP000305848">
    <property type="component" value="Unassembled WGS sequence"/>
</dbReference>
<evidence type="ECO:0000256" key="3">
    <source>
        <dbReference type="ARBA" id="ARBA00022490"/>
    </source>
</evidence>
<keyword evidence="5" id="KW-1185">Reference proteome</keyword>
<evidence type="ECO:0008006" key="6">
    <source>
        <dbReference type="Google" id="ProtNLM"/>
    </source>
</evidence>
<dbReference type="AlphaFoldDB" id="A0A4U3KZN8"/>
<keyword evidence="3" id="KW-0963">Cytoplasm</keyword>
<sequence length="335" mass="38773">MKVKNMVIHKLEKKQGEQANLTTAAKQLPITWVHQHFMSEVKQVYYNKSNPIYGSFDAARDSYPYQTFLCNYLSGNISFYDFTIKAVIHFENIINEVALATGGYVLFCHFEMGEDFVAVIVLNDKESYIINDNLDVNANARLDIEKLDVANFTNCCKWNSGEEIYLSFTRGKKEISNYFRRFIGCTDYASARESSLNLKRAINDYLYQNGYTIEQTEQIKELVFAYCEQQMKAREDIQLSFVAYLINQHAPENFTAFAQAEKYQVSAFFKGHNTLKSLKYYSYNSKELTIIFDSKLLGNTVVYDDIKNNLLIKNIPDHLKHQLTKKLPISESDES</sequence>
<evidence type="ECO:0000313" key="4">
    <source>
        <dbReference type="EMBL" id="TKK66656.1"/>
    </source>
</evidence>
<comment type="subcellular location">
    <subcellularLocation>
        <location evidence="1">Cytoplasm</location>
    </subcellularLocation>
</comment>
<dbReference type="GO" id="GO:0043590">
    <property type="term" value="C:bacterial nucleoid"/>
    <property type="evidence" value="ECO:0007669"/>
    <property type="project" value="TreeGrafter"/>
</dbReference>
<comment type="similarity">
    <text evidence="2">Belongs to the YejK family.</text>
</comment>
<reference evidence="4 5" key="1">
    <citation type="submission" date="2019-05" db="EMBL/GenBank/DDBJ databases">
        <title>Panacibacter sp. strain 17mud1-8 Genome sequencing and assembly.</title>
        <authorList>
            <person name="Chhetri G."/>
        </authorList>
    </citation>
    <scope>NUCLEOTIDE SEQUENCE [LARGE SCALE GENOMIC DNA]</scope>
    <source>
        <strain evidence="4 5">17mud1-8</strain>
    </source>
</reference>
<accession>A0A4U3KZN8</accession>
<name>A0A4U3KZN8_9BACT</name>
<dbReference type="Pfam" id="PF04245">
    <property type="entry name" value="NA37"/>
    <property type="match status" value="1"/>
</dbReference>
<gene>
    <name evidence="4" type="ORF">FC093_16605</name>
</gene>
<proteinExistence type="inferred from homology"/>
<organism evidence="4 5">
    <name type="scientific">Ilyomonas limi</name>
    <dbReference type="NCBI Taxonomy" id="2575867"/>
    <lineage>
        <taxon>Bacteria</taxon>
        <taxon>Pseudomonadati</taxon>
        <taxon>Bacteroidota</taxon>
        <taxon>Chitinophagia</taxon>
        <taxon>Chitinophagales</taxon>
        <taxon>Chitinophagaceae</taxon>
        <taxon>Ilyomonas</taxon>
    </lineage>
</organism>
<dbReference type="InterPro" id="IPR007358">
    <property type="entry name" value="Nucleoid_associated_NdpA"/>
</dbReference>
<comment type="caution">
    <text evidence="4">The sequence shown here is derived from an EMBL/GenBank/DDBJ whole genome shotgun (WGS) entry which is preliminary data.</text>
</comment>
<dbReference type="PANTHER" id="PTHR38772:SF1">
    <property type="entry name" value="NUCLEOID-ASSOCIATED PROTEIN YEJK"/>
    <property type="match status" value="1"/>
</dbReference>
<dbReference type="PANTHER" id="PTHR38772">
    <property type="match status" value="1"/>
</dbReference>
<dbReference type="GO" id="GO:0005737">
    <property type="term" value="C:cytoplasm"/>
    <property type="evidence" value="ECO:0007669"/>
    <property type="project" value="UniProtKB-SubCell"/>
</dbReference>
<evidence type="ECO:0000256" key="2">
    <source>
        <dbReference type="ARBA" id="ARBA00009035"/>
    </source>
</evidence>
<dbReference type="GO" id="GO:0003690">
    <property type="term" value="F:double-stranded DNA binding"/>
    <property type="evidence" value="ECO:0007669"/>
    <property type="project" value="TreeGrafter"/>
</dbReference>